<dbReference type="GO" id="GO:0005525">
    <property type="term" value="F:GTP binding"/>
    <property type="evidence" value="ECO:0007669"/>
    <property type="project" value="UniProtKB-KW"/>
</dbReference>
<dbReference type="Ensembl" id="ENSSORT00005022135.1">
    <property type="protein sequence ID" value="ENSSORP00005021489.1"/>
    <property type="gene ID" value="ENSSORG00005010518.1"/>
</dbReference>
<dbReference type="PANTHER" id="PTHR10903">
    <property type="entry name" value="GTPASE, IMAP FAMILY MEMBER-RELATED"/>
    <property type="match status" value="1"/>
</dbReference>
<evidence type="ECO:0000313" key="6">
    <source>
        <dbReference type="Proteomes" id="UP000472271"/>
    </source>
</evidence>
<keyword evidence="3" id="KW-0342">GTP-binding</keyword>
<organism evidence="5 6">
    <name type="scientific">Sphaeramia orbicularis</name>
    <name type="common">orbiculate cardinalfish</name>
    <dbReference type="NCBI Taxonomy" id="375764"/>
    <lineage>
        <taxon>Eukaryota</taxon>
        <taxon>Metazoa</taxon>
        <taxon>Chordata</taxon>
        <taxon>Craniata</taxon>
        <taxon>Vertebrata</taxon>
        <taxon>Euteleostomi</taxon>
        <taxon>Actinopterygii</taxon>
        <taxon>Neopterygii</taxon>
        <taxon>Teleostei</taxon>
        <taxon>Neoteleostei</taxon>
        <taxon>Acanthomorphata</taxon>
        <taxon>Gobiaria</taxon>
        <taxon>Kurtiformes</taxon>
        <taxon>Apogonoidei</taxon>
        <taxon>Apogonidae</taxon>
        <taxon>Apogoninae</taxon>
        <taxon>Sphaeramia</taxon>
    </lineage>
</organism>
<sequence length="290" mass="32210">MYDFVLYTWDQKLLFKGAHTGACLKGDYITDILTLIIAYNFAGCEASAPTLEAERRIVLVGRTGTGRSSSGNTLLGRSAFWVDISPRSVTMQCKRQSGVLDGQSISVVDTPGFFNTSLSLQEVMAEVGQCVVLSSPGPHAFLVTLQPGRFTQQERDSLEWIKATFGSGVTRFTIVLFTCGDQLQGKRIEDFLEDSDELSEFVSSCHGGYHVIDNSGQDRTTENSQQVVQLLEKIDKMVVDNGCGYYTKEMFEEADRAIREVKERIMGDKVQTMSPLRAVGDKNEQVHMEK</sequence>
<accession>A0A672ZWX2</accession>
<evidence type="ECO:0000259" key="4">
    <source>
        <dbReference type="PROSITE" id="PS51720"/>
    </source>
</evidence>
<reference evidence="5" key="1">
    <citation type="submission" date="2019-06" db="EMBL/GenBank/DDBJ databases">
        <authorList>
            <consortium name="Wellcome Sanger Institute Data Sharing"/>
        </authorList>
    </citation>
    <scope>NUCLEOTIDE SEQUENCE [LARGE SCALE GENOMIC DNA]</scope>
</reference>
<proteinExistence type="inferred from homology"/>
<dbReference type="Pfam" id="PF04548">
    <property type="entry name" value="AIG1"/>
    <property type="match status" value="1"/>
</dbReference>
<name>A0A672ZWX2_9TELE</name>
<evidence type="ECO:0000313" key="5">
    <source>
        <dbReference type="Ensembl" id="ENSSORP00005021489.1"/>
    </source>
</evidence>
<keyword evidence="2" id="KW-0547">Nucleotide-binding</keyword>
<dbReference type="CDD" id="cd01852">
    <property type="entry name" value="AIG1"/>
    <property type="match status" value="1"/>
</dbReference>
<dbReference type="Gene3D" id="3.40.50.300">
    <property type="entry name" value="P-loop containing nucleotide triphosphate hydrolases"/>
    <property type="match status" value="1"/>
</dbReference>
<dbReference type="InParanoid" id="A0A672ZWX2"/>
<dbReference type="InterPro" id="IPR006703">
    <property type="entry name" value="G_AIG1"/>
</dbReference>
<evidence type="ECO:0000256" key="2">
    <source>
        <dbReference type="ARBA" id="ARBA00022741"/>
    </source>
</evidence>
<reference evidence="5" key="2">
    <citation type="submission" date="2025-08" db="UniProtKB">
        <authorList>
            <consortium name="Ensembl"/>
        </authorList>
    </citation>
    <scope>IDENTIFICATION</scope>
</reference>
<comment type="similarity">
    <text evidence="1">Belongs to the TRAFAC class TrmE-Era-EngA-EngB-Septin-like GTPase superfamily. AIG1/Toc34/Toc159-like paraseptin GTPase family. IAN subfamily.</text>
</comment>
<keyword evidence="6" id="KW-1185">Reference proteome</keyword>
<dbReference type="InterPro" id="IPR045058">
    <property type="entry name" value="GIMA/IAN/Toc"/>
</dbReference>
<protein>
    <recommendedName>
        <fullName evidence="4">AIG1-type G domain-containing protein</fullName>
    </recommendedName>
</protein>
<dbReference type="SUPFAM" id="SSF52540">
    <property type="entry name" value="P-loop containing nucleoside triphosphate hydrolases"/>
    <property type="match status" value="1"/>
</dbReference>
<dbReference type="AlphaFoldDB" id="A0A672ZWX2"/>
<dbReference type="PROSITE" id="PS51720">
    <property type="entry name" value="G_AIG1"/>
    <property type="match status" value="1"/>
</dbReference>
<dbReference type="Proteomes" id="UP000472271">
    <property type="component" value="Chromosome 8"/>
</dbReference>
<dbReference type="InterPro" id="IPR027417">
    <property type="entry name" value="P-loop_NTPase"/>
</dbReference>
<dbReference type="PANTHER" id="PTHR10903:SF188">
    <property type="entry name" value="GTPASE IMAP FAMILY MEMBER 2-LIKE-RELATED"/>
    <property type="match status" value="1"/>
</dbReference>
<reference evidence="5" key="3">
    <citation type="submission" date="2025-09" db="UniProtKB">
        <authorList>
            <consortium name="Ensembl"/>
        </authorList>
    </citation>
    <scope>IDENTIFICATION</scope>
</reference>
<evidence type="ECO:0000256" key="1">
    <source>
        <dbReference type="ARBA" id="ARBA00008535"/>
    </source>
</evidence>
<dbReference type="FunFam" id="3.40.50.300:FF:000366">
    <property type="entry name" value="GTPase, IMAP family member 2"/>
    <property type="match status" value="1"/>
</dbReference>
<evidence type="ECO:0000256" key="3">
    <source>
        <dbReference type="ARBA" id="ARBA00023134"/>
    </source>
</evidence>
<feature type="domain" description="AIG1-type G" evidence="4">
    <location>
        <begin position="52"/>
        <end position="255"/>
    </location>
</feature>